<dbReference type="PANTHER" id="PTHR46825:SF15">
    <property type="entry name" value="BETA-LACTAMASE-RELATED DOMAIN-CONTAINING PROTEIN"/>
    <property type="match status" value="1"/>
</dbReference>
<accession>A0ABX1W3G1</accession>
<protein>
    <submittedName>
        <fullName evidence="2">Beta-lactamase family protein</fullName>
    </submittedName>
</protein>
<dbReference type="PANTHER" id="PTHR46825">
    <property type="entry name" value="D-ALANYL-D-ALANINE-CARBOXYPEPTIDASE/ENDOPEPTIDASE AMPH"/>
    <property type="match status" value="1"/>
</dbReference>
<proteinExistence type="predicted"/>
<reference evidence="2 3" key="1">
    <citation type="submission" date="2020-05" db="EMBL/GenBank/DDBJ databases">
        <authorList>
            <person name="Khan S.A."/>
            <person name="Jeon C.O."/>
            <person name="Chun B.H."/>
        </authorList>
    </citation>
    <scope>NUCLEOTIDE SEQUENCE [LARGE SCALE GENOMIC DNA]</scope>
    <source>
        <strain evidence="2 3">S1162</strain>
    </source>
</reference>
<dbReference type="EMBL" id="JABFCR010000051">
    <property type="protein sequence ID" value="NNU34523.1"/>
    <property type="molecule type" value="Genomic_DNA"/>
</dbReference>
<dbReference type="SUPFAM" id="SSF56601">
    <property type="entry name" value="beta-lactamase/transpeptidase-like"/>
    <property type="match status" value="1"/>
</dbReference>
<dbReference type="Proteomes" id="UP000566071">
    <property type="component" value="Unassembled WGS sequence"/>
</dbReference>
<evidence type="ECO:0000313" key="3">
    <source>
        <dbReference type="Proteomes" id="UP000566071"/>
    </source>
</evidence>
<feature type="domain" description="Beta-lactamase-related" evidence="1">
    <location>
        <begin position="25"/>
        <end position="86"/>
    </location>
</feature>
<evidence type="ECO:0000259" key="1">
    <source>
        <dbReference type="Pfam" id="PF00144"/>
    </source>
</evidence>
<dbReference type="InterPro" id="IPR050491">
    <property type="entry name" value="AmpC-like"/>
</dbReference>
<dbReference type="InterPro" id="IPR001466">
    <property type="entry name" value="Beta-lactam-related"/>
</dbReference>
<gene>
    <name evidence="2" type="ORF">HK413_11135</name>
</gene>
<dbReference type="Gene3D" id="3.40.710.10">
    <property type="entry name" value="DD-peptidase/beta-lactamase superfamily"/>
    <property type="match status" value="1"/>
</dbReference>
<organism evidence="2 3">
    <name type="scientific">Mucilaginibacter humi</name>
    <dbReference type="NCBI Taxonomy" id="2732510"/>
    <lineage>
        <taxon>Bacteria</taxon>
        <taxon>Pseudomonadati</taxon>
        <taxon>Bacteroidota</taxon>
        <taxon>Sphingobacteriia</taxon>
        <taxon>Sphingobacteriales</taxon>
        <taxon>Sphingobacteriaceae</taxon>
        <taxon>Mucilaginibacter</taxon>
    </lineage>
</organism>
<dbReference type="InterPro" id="IPR012338">
    <property type="entry name" value="Beta-lactam/transpept-like"/>
</dbReference>
<dbReference type="Pfam" id="PF00144">
    <property type="entry name" value="Beta-lactamase"/>
    <property type="match status" value="1"/>
</dbReference>
<name>A0ABX1W3G1_9SPHI</name>
<evidence type="ECO:0000313" key="2">
    <source>
        <dbReference type="EMBL" id="NNU34523.1"/>
    </source>
</evidence>
<comment type="caution">
    <text evidence="2">The sequence shown here is derived from an EMBL/GenBank/DDBJ whole genome shotgun (WGS) entry which is preliminary data.</text>
</comment>
<sequence length="92" mass="10397">MPKVVSRTSFLKDSLDVYINRALTNWRIPGVAVCIVKDNNVVLMKGYGIKELGLPEKVDENTLFMIGSNTKAFTATALAMLQDQKNYRWTIM</sequence>
<keyword evidence="3" id="KW-1185">Reference proteome</keyword>